<comment type="subcellular location">
    <subcellularLocation>
        <location evidence="1">Periplasm</location>
    </subcellularLocation>
</comment>
<keyword evidence="3" id="KW-0808">Transferase</keyword>
<accession>A0ABT7C0K8</accession>
<protein>
    <recommendedName>
        <fullName evidence="8">AlgX/AlgJ SGNH hydrolase-like domain-containing protein</fullName>
    </recommendedName>
</protein>
<feature type="transmembrane region" description="Helical" evidence="7">
    <location>
        <begin position="16"/>
        <end position="38"/>
    </location>
</feature>
<keyword evidence="6" id="KW-0016">Alginate biosynthesis</keyword>
<sequence>MIKPTKSLKVNKLSQILLLAVCWIGIPWITVEIAMILLDPFLFKGFYQYDPDMGFRVRPDTLGSNQFGFNDRDYSLERTAETVRILVLSDSFNWAGGRDGNYTEILEAGFAQAPELPPVEVINTGYPMTHAGEQLIVLQKFGLQYQPDLVVLGVFVGNDFIDADPHRKRIVVNDIQIDIDKRKEIQILGYPIIFKSRLWMFIEQKYKVFQETTTLGQPALAQAPVEETATFSEEAFLKIQRSRLEFCNVQKHQEGAYDEKINYLFESITAMKAMLDEKGIDFKVAIYPDEFQVDDEFTEKLFQTYNLNPQDYDLDLMQTLLTEFLDRENIPYIDMLDTFQQVGQKQTLYLLRDTHWNLEGNTLAANILYQYLFDYVKNQQNQ</sequence>
<evidence type="ECO:0000256" key="4">
    <source>
        <dbReference type="ARBA" id="ARBA00022729"/>
    </source>
</evidence>
<gene>
    <name evidence="9" type="ORF">PMH09_15530</name>
</gene>
<feature type="domain" description="AlgX/AlgJ SGNH hydrolase-like" evidence="8">
    <location>
        <begin position="264"/>
        <end position="368"/>
    </location>
</feature>
<evidence type="ECO:0000259" key="8">
    <source>
        <dbReference type="Pfam" id="PF16822"/>
    </source>
</evidence>
<evidence type="ECO:0000256" key="6">
    <source>
        <dbReference type="ARBA" id="ARBA00022841"/>
    </source>
</evidence>
<keyword evidence="7" id="KW-0812">Transmembrane</keyword>
<proteinExistence type="predicted"/>
<keyword evidence="10" id="KW-1185">Reference proteome</keyword>
<keyword evidence="7" id="KW-0472">Membrane</keyword>
<evidence type="ECO:0000256" key="3">
    <source>
        <dbReference type="ARBA" id="ARBA00022679"/>
    </source>
</evidence>
<evidence type="ECO:0000256" key="7">
    <source>
        <dbReference type="SAM" id="Phobius"/>
    </source>
</evidence>
<comment type="caution">
    <text evidence="9">The sequence shown here is derived from an EMBL/GenBank/DDBJ whole genome shotgun (WGS) entry which is preliminary data.</text>
</comment>
<dbReference type="InterPro" id="IPR031811">
    <property type="entry name" value="ALGX/ALGJ_SGNH-like"/>
</dbReference>
<dbReference type="RefSeq" id="WP_283759252.1">
    <property type="nucleotide sequence ID" value="NZ_JAQOSQ010000017.1"/>
</dbReference>
<evidence type="ECO:0000256" key="5">
    <source>
        <dbReference type="ARBA" id="ARBA00022764"/>
    </source>
</evidence>
<evidence type="ECO:0000256" key="2">
    <source>
        <dbReference type="ARBA" id="ARBA00005182"/>
    </source>
</evidence>
<keyword evidence="5" id="KW-0574">Periplasm</keyword>
<evidence type="ECO:0000256" key="1">
    <source>
        <dbReference type="ARBA" id="ARBA00004418"/>
    </source>
</evidence>
<dbReference type="Proteomes" id="UP001232992">
    <property type="component" value="Unassembled WGS sequence"/>
</dbReference>
<dbReference type="Pfam" id="PF16822">
    <property type="entry name" value="ALGX"/>
    <property type="match status" value="1"/>
</dbReference>
<comment type="pathway">
    <text evidence="2">Glycan biosynthesis; alginate biosynthesis.</text>
</comment>
<reference evidence="9 10" key="1">
    <citation type="submission" date="2023-01" db="EMBL/GenBank/DDBJ databases">
        <title>Novel diversity within Roseofilum (Cyanobacteria; Desertifilaceae) from marine benthic mats with descriptions of four novel species.</title>
        <authorList>
            <person name="Wang Y."/>
            <person name="Berthold D.E."/>
            <person name="Hu J."/>
            <person name="Lefler F.W."/>
            <person name="Laughinghouse H.D. IV."/>
        </authorList>
    </citation>
    <scope>NUCLEOTIDE SEQUENCE [LARGE SCALE GENOMIC DNA]</scope>
    <source>
        <strain evidence="9 10">BLCC-M143</strain>
    </source>
</reference>
<dbReference type="EMBL" id="JAQOSQ010000017">
    <property type="protein sequence ID" value="MDJ1184597.1"/>
    <property type="molecule type" value="Genomic_DNA"/>
</dbReference>
<organism evidence="9 10">
    <name type="scientific">Roseofilum casamattae BLCC-M143</name>
    <dbReference type="NCBI Taxonomy" id="3022442"/>
    <lineage>
        <taxon>Bacteria</taxon>
        <taxon>Bacillati</taxon>
        <taxon>Cyanobacteriota</taxon>
        <taxon>Cyanophyceae</taxon>
        <taxon>Desertifilales</taxon>
        <taxon>Desertifilaceae</taxon>
        <taxon>Roseofilum</taxon>
        <taxon>Roseofilum casamattae</taxon>
    </lineage>
</organism>
<keyword evidence="4" id="KW-0732">Signal</keyword>
<keyword evidence="7" id="KW-1133">Transmembrane helix</keyword>
<dbReference type="SUPFAM" id="SSF52266">
    <property type="entry name" value="SGNH hydrolase"/>
    <property type="match status" value="1"/>
</dbReference>
<dbReference type="InterPro" id="IPR036514">
    <property type="entry name" value="SGNH_hydro_sf"/>
</dbReference>
<evidence type="ECO:0000313" key="9">
    <source>
        <dbReference type="EMBL" id="MDJ1184597.1"/>
    </source>
</evidence>
<evidence type="ECO:0000313" key="10">
    <source>
        <dbReference type="Proteomes" id="UP001232992"/>
    </source>
</evidence>
<name>A0ABT7C0K8_9CYAN</name>
<dbReference type="Gene3D" id="3.40.50.1110">
    <property type="entry name" value="SGNH hydrolase"/>
    <property type="match status" value="1"/>
</dbReference>